<dbReference type="Pfam" id="PF14905">
    <property type="entry name" value="OMP_b-brl_3"/>
    <property type="match status" value="1"/>
</dbReference>
<dbReference type="EMBL" id="JAVDWQ010000016">
    <property type="protein sequence ID" value="MDR7211845.1"/>
    <property type="molecule type" value="Genomic_DNA"/>
</dbReference>
<evidence type="ECO:0000313" key="5">
    <source>
        <dbReference type="EMBL" id="MDR7211845.1"/>
    </source>
</evidence>
<sequence length="794" mass="91543">MNRKILILIVTVLSPIALFSQVNINGQIKDKNNKSIELIEIQLKNKDSIIVKSELTNSDGKFIIATEKGEYLLLIKQMGKFIYKQPINIIQNIDLGIIRVNENEQKLLEVVITSKNKIIERKVDRLIFNVENSVSVTGGDAIDALRLTPGLQVENDEIAMIGKGSMAVMIDDRLVQLSGDDLMNFLKTIQSDNIKSIEVIKAPPAKYDAGGNGGIVNIKLKKVNKDDLFRASINSSYEQKTYATGSIGGNITSQINKLSIYSAINYKNGSYKVTENKKYHYPAQLWDENNLRREYTKILSGRIGFDYKQNDKNEYGVLYLGSLNKPSNNEIDKTDIYDNQNQLTDYFTKTDSNRDKDEIFNSYNAHYKRTIDTLGKSITANVDYLFTNQGTNRTFDINSFVNDNNANYNAFTTGNQNIKISTSNIDVELPYAKIKYTFGAKVSFINTNNDFKYYDISTGDFVLDTNQSNEFNYTENTQALYFITEKKINKWEFQIGLRAENTQTKGYSKNLNQTNTNNYLKLFPTVYSSYTANEKNVFSFNYYRRVGRPSYYMANPFRTYTSDFSYTEGNPFIQPEFSTNVELAHTYDNNLNTSFSYSYLEDGKSQIQLLDPTTNISKSTFLNFFKVYSYSLDVSYTLKRWKWLESNNSASLFYRKTVANELLDNQIVEQLSYYVSSNNTFFLNDSKTFLSSLELTYKSPQTINIYHISETFNTNIGFKYIFSSKNLQFSLNFYDVFKTNRYRSYNYSNSVLLKSNNYYDVQTLRFSLLYKFGNKKINVKENKRGNENESNRAN</sequence>
<evidence type="ECO:0000313" key="6">
    <source>
        <dbReference type="Proteomes" id="UP001269081"/>
    </source>
</evidence>
<dbReference type="RefSeq" id="WP_310283239.1">
    <property type="nucleotide sequence ID" value="NZ_JAVDWQ010000016.1"/>
</dbReference>
<reference evidence="5 6" key="1">
    <citation type="submission" date="2023-07" db="EMBL/GenBank/DDBJ databases">
        <title>Sorghum-associated microbial communities from plants grown in Nebraska, USA.</title>
        <authorList>
            <person name="Schachtman D."/>
        </authorList>
    </citation>
    <scope>NUCLEOTIDE SEQUENCE [LARGE SCALE GENOMIC DNA]</scope>
    <source>
        <strain evidence="5 6">4129</strain>
    </source>
</reference>
<evidence type="ECO:0000256" key="2">
    <source>
        <dbReference type="ARBA" id="ARBA00023136"/>
    </source>
</evidence>
<dbReference type="InterPro" id="IPR036942">
    <property type="entry name" value="Beta-barrel_TonB_sf"/>
</dbReference>
<feature type="domain" description="Outer membrane protein beta-barrel" evidence="4">
    <location>
        <begin position="369"/>
        <end position="770"/>
    </location>
</feature>
<dbReference type="SUPFAM" id="SSF56935">
    <property type="entry name" value="Porins"/>
    <property type="match status" value="1"/>
</dbReference>
<evidence type="ECO:0000256" key="3">
    <source>
        <dbReference type="ARBA" id="ARBA00023237"/>
    </source>
</evidence>
<dbReference type="SUPFAM" id="SSF49464">
    <property type="entry name" value="Carboxypeptidase regulatory domain-like"/>
    <property type="match status" value="1"/>
</dbReference>
<gene>
    <name evidence="5" type="ORF">J2W48_003802</name>
</gene>
<dbReference type="InterPro" id="IPR041700">
    <property type="entry name" value="OMP_b-brl_3"/>
</dbReference>
<comment type="subcellular location">
    <subcellularLocation>
        <location evidence="1">Cell outer membrane</location>
    </subcellularLocation>
</comment>
<organism evidence="5 6">
    <name type="scientific">Flavobacterium piscis</name>
    <dbReference type="NCBI Taxonomy" id="1114874"/>
    <lineage>
        <taxon>Bacteria</taxon>
        <taxon>Pseudomonadati</taxon>
        <taxon>Bacteroidota</taxon>
        <taxon>Flavobacteriia</taxon>
        <taxon>Flavobacteriales</taxon>
        <taxon>Flavobacteriaceae</taxon>
        <taxon>Flavobacterium</taxon>
    </lineage>
</organism>
<name>A0ABU1YC74_9FLAO</name>
<comment type="caution">
    <text evidence="5">The sequence shown here is derived from an EMBL/GenBank/DDBJ whole genome shotgun (WGS) entry which is preliminary data.</text>
</comment>
<proteinExistence type="predicted"/>
<dbReference type="Proteomes" id="UP001269081">
    <property type="component" value="Unassembled WGS sequence"/>
</dbReference>
<evidence type="ECO:0000256" key="1">
    <source>
        <dbReference type="ARBA" id="ARBA00004442"/>
    </source>
</evidence>
<dbReference type="InterPro" id="IPR037066">
    <property type="entry name" value="Plug_dom_sf"/>
</dbReference>
<dbReference type="PANTHER" id="PTHR40980:SF4">
    <property type="entry name" value="TONB-DEPENDENT RECEPTOR-LIKE BETA-BARREL DOMAIN-CONTAINING PROTEIN"/>
    <property type="match status" value="1"/>
</dbReference>
<keyword evidence="6" id="KW-1185">Reference proteome</keyword>
<dbReference type="Gene3D" id="2.170.130.10">
    <property type="entry name" value="TonB-dependent receptor, plug domain"/>
    <property type="match status" value="1"/>
</dbReference>
<protein>
    <recommendedName>
        <fullName evidence="4">Outer membrane protein beta-barrel domain-containing protein</fullName>
    </recommendedName>
</protein>
<dbReference type="InterPro" id="IPR008969">
    <property type="entry name" value="CarboxyPept-like_regulatory"/>
</dbReference>
<keyword evidence="3" id="KW-0998">Cell outer membrane</keyword>
<accession>A0ABU1YC74</accession>
<keyword evidence="2" id="KW-0472">Membrane</keyword>
<dbReference type="Gene3D" id="2.40.170.20">
    <property type="entry name" value="TonB-dependent receptor, beta-barrel domain"/>
    <property type="match status" value="1"/>
</dbReference>
<dbReference type="PANTHER" id="PTHR40980">
    <property type="entry name" value="PLUG DOMAIN-CONTAINING PROTEIN"/>
    <property type="match status" value="1"/>
</dbReference>
<evidence type="ECO:0000259" key="4">
    <source>
        <dbReference type="Pfam" id="PF14905"/>
    </source>
</evidence>